<dbReference type="EMBL" id="KI657512">
    <property type="protein sequence ID" value="ETN86674.1"/>
    <property type="molecule type" value="Genomic_DNA"/>
</dbReference>
<name>W2TYB8_NECAM</name>
<evidence type="ECO:0000313" key="1">
    <source>
        <dbReference type="EMBL" id="ETN86674.1"/>
    </source>
</evidence>
<reference evidence="2" key="1">
    <citation type="journal article" date="2014" name="Nat. Genet.">
        <title>Genome of the human hookworm Necator americanus.</title>
        <authorList>
            <person name="Tang Y.T."/>
            <person name="Gao X."/>
            <person name="Rosa B.A."/>
            <person name="Abubucker S."/>
            <person name="Hallsworth-Pepin K."/>
            <person name="Martin J."/>
            <person name="Tyagi R."/>
            <person name="Heizer E."/>
            <person name="Zhang X."/>
            <person name="Bhonagiri-Palsikar V."/>
            <person name="Minx P."/>
            <person name="Warren W.C."/>
            <person name="Wang Q."/>
            <person name="Zhan B."/>
            <person name="Hotez P.J."/>
            <person name="Sternberg P.W."/>
            <person name="Dougall A."/>
            <person name="Gaze S.T."/>
            <person name="Mulvenna J."/>
            <person name="Sotillo J."/>
            <person name="Ranganathan S."/>
            <person name="Rabelo E.M."/>
            <person name="Wilson R.K."/>
            <person name="Felgner P.L."/>
            <person name="Bethony J."/>
            <person name="Hawdon J.M."/>
            <person name="Gasser R.B."/>
            <person name="Loukas A."/>
            <person name="Mitreva M."/>
        </authorList>
    </citation>
    <scope>NUCLEOTIDE SEQUENCE [LARGE SCALE GENOMIC DNA]</scope>
</reference>
<evidence type="ECO:0000313" key="2">
    <source>
        <dbReference type="Proteomes" id="UP000053676"/>
    </source>
</evidence>
<sequence length="175" mass="20093">MCGDCVGTSDRDWTFEEDGSCALPVKPAGHMVDAILRSLRHRYRRQSNSMAKQWNETKSVNLAIEHELAALNELEMKKEKEKKQQCLLIGSINSKKRGMYTAKSADELKHKANDVKVCEIEQIVDNVTDILYTTQHFVFSTFFYAMLTVVRCCRRVFDPTELNEECSAVRGFYVI</sequence>
<gene>
    <name evidence="1" type="ORF">NECAME_05849</name>
</gene>
<dbReference type="KEGG" id="nai:NECAME_05849"/>
<accession>W2TYB8</accession>
<dbReference type="AlphaFoldDB" id="W2TYB8"/>
<dbReference type="STRING" id="51031.W2TYB8"/>
<dbReference type="OrthoDB" id="5865995at2759"/>
<organism evidence="1 2">
    <name type="scientific">Necator americanus</name>
    <name type="common">Human hookworm</name>
    <dbReference type="NCBI Taxonomy" id="51031"/>
    <lineage>
        <taxon>Eukaryota</taxon>
        <taxon>Metazoa</taxon>
        <taxon>Ecdysozoa</taxon>
        <taxon>Nematoda</taxon>
        <taxon>Chromadorea</taxon>
        <taxon>Rhabditida</taxon>
        <taxon>Rhabditina</taxon>
        <taxon>Rhabditomorpha</taxon>
        <taxon>Strongyloidea</taxon>
        <taxon>Ancylostomatidae</taxon>
        <taxon>Bunostominae</taxon>
        <taxon>Necator</taxon>
    </lineage>
</organism>
<keyword evidence="2" id="KW-1185">Reference proteome</keyword>
<dbReference type="Proteomes" id="UP000053676">
    <property type="component" value="Unassembled WGS sequence"/>
</dbReference>
<proteinExistence type="predicted"/>
<protein>
    <submittedName>
        <fullName evidence="1">Uncharacterized protein</fullName>
    </submittedName>
</protein>